<comment type="caution">
    <text evidence="2">The sequence shown here is derived from an EMBL/GenBank/DDBJ whole genome shotgun (WGS) entry which is preliminary data.</text>
</comment>
<feature type="region of interest" description="Disordered" evidence="1">
    <location>
        <begin position="140"/>
        <end position="198"/>
    </location>
</feature>
<evidence type="ECO:0000313" key="2">
    <source>
        <dbReference type="EMBL" id="KAL3271732.1"/>
    </source>
</evidence>
<feature type="region of interest" description="Disordered" evidence="1">
    <location>
        <begin position="231"/>
        <end position="257"/>
    </location>
</feature>
<name>A0ABD2MZV4_9CUCU</name>
<feature type="compositionally biased region" description="Polar residues" evidence="1">
    <location>
        <begin position="179"/>
        <end position="198"/>
    </location>
</feature>
<accession>A0ABD2MZV4</accession>
<dbReference type="EMBL" id="JABFTP020000042">
    <property type="protein sequence ID" value="KAL3271732.1"/>
    <property type="molecule type" value="Genomic_DNA"/>
</dbReference>
<evidence type="ECO:0000256" key="1">
    <source>
        <dbReference type="SAM" id="MobiDB-lite"/>
    </source>
</evidence>
<keyword evidence="3" id="KW-1185">Reference proteome</keyword>
<dbReference type="Proteomes" id="UP001516400">
    <property type="component" value="Unassembled WGS sequence"/>
</dbReference>
<sequence length="257" mass="27987">MSKMNYGFTYLQGRKLAYQYAAALGIYPFSRNKFTDDDIECSEVTNRADPSQVPLIVGSDILVPGSVIAEDVETDQPQQVLSQFGASIPHNIKDNVTEADDVEINEPTIAVAHDNTNNAQIVPPAPSAIDSDATDAKDIEVDQPVNASTKSIDKSNKATTTLTSQLPPEIDHGTDKSAKTPTKNTNKAHVQTSRSSSAIESAANIDNLAKINRNTEKIRKKVLVTPEAVRPFPKATPLTRKKAERKFRKGENSTLDK</sequence>
<feature type="compositionally biased region" description="Polar residues" evidence="1">
    <location>
        <begin position="157"/>
        <end position="166"/>
    </location>
</feature>
<evidence type="ECO:0000313" key="3">
    <source>
        <dbReference type="Proteomes" id="UP001516400"/>
    </source>
</evidence>
<feature type="compositionally biased region" description="Basic and acidic residues" evidence="1">
    <location>
        <begin position="169"/>
        <end position="178"/>
    </location>
</feature>
<reference evidence="2 3" key="1">
    <citation type="journal article" date="2021" name="BMC Biol.">
        <title>Horizontally acquired antibacterial genes associated with adaptive radiation of ladybird beetles.</title>
        <authorList>
            <person name="Li H.S."/>
            <person name="Tang X.F."/>
            <person name="Huang Y.H."/>
            <person name="Xu Z.Y."/>
            <person name="Chen M.L."/>
            <person name="Du X.Y."/>
            <person name="Qiu B.Y."/>
            <person name="Chen P.T."/>
            <person name="Zhang W."/>
            <person name="Slipinski A."/>
            <person name="Escalona H.E."/>
            <person name="Waterhouse R.M."/>
            <person name="Zwick A."/>
            <person name="Pang H."/>
        </authorList>
    </citation>
    <scope>NUCLEOTIDE SEQUENCE [LARGE SCALE GENOMIC DNA]</scope>
    <source>
        <strain evidence="2">SYSU2018</strain>
    </source>
</reference>
<organism evidence="2 3">
    <name type="scientific">Cryptolaemus montrouzieri</name>
    <dbReference type="NCBI Taxonomy" id="559131"/>
    <lineage>
        <taxon>Eukaryota</taxon>
        <taxon>Metazoa</taxon>
        <taxon>Ecdysozoa</taxon>
        <taxon>Arthropoda</taxon>
        <taxon>Hexapoda</taxon>
        <taxon>Insecta</taxon>
        <taxon>Pterygota</taxon>
        <taxon>Neoptera</taxon>
        <taxon>Endopterygota</taxon>
        <taxon>Coleoptera</taxon>
        <taxon>Polyphaga</taxon>
        <taxon>Cucujiformia</taxon>
        <taxon>Coccinelloidea</taxon>
        <taxon>Coccinellidae</taxon>
        <taxon>Scymninae</taxon>
        <taxon>Scymnini</taxon>
        <taxon>Cryptolaemus</taxon>
    </lineage>
</organism>
<proteinExistence type="predicted"/>
<feature type="compositionally biased region" description="Basic residues" evidence="1">
    <location>
        <begin position="239"/>
        <end position="248"/>
    </location>
</feature>
<protein>
    <submittedName>
        <fullName evidence="2">Uncharacterized protein</fullName>
    </submittedName>
</protein>
<dbReference type="AlphaFoldDB" id="A0ABD2MZV4"/>
<gene>
    <name evidence="2" type="ORF">HHI36_022202</name>
</gene>